<evidence type="ECO:0000313" key="4">
    <source>
        <dbReference type="EMBL" id="MFD0964402.1"/>
    </source>
</evidence>
<proteinExistence type="predicted"/>
<evidence type="ECO:0000256" key="1">
    <source>
        <dbReference type="ARBA" id="ARBA00022729"/>
    </source>
</evidence>
<feature type="chain" id="PRO_5046243433" evidence="2">
    <location>
        <begin position="19"/>
        <end position="513"/>
    </location>
</feature>
<accession>A0ABW3I449</accession>
<evidence type="ECO:0000256" key="2">
    <source>
        <dbReference type="SAM" id="SignalP"/>
    </source>
</evidence>
<sequence length="513" mass="58011">MKKLIFIKLLFICNLLLASNYQPTNGSFENVNGAQPHEAFTKQHLGNSWYAHKGTPDSQPNGFNNVYTTSGNRFAHAWHRVENFGGSNWKRTGESFFMYYPMQAGASYNLQFKLKTSGYFDHFYVIATNDATANFSNSNATHNMNTNISNNINNVITNGDIVVNRTSTNGNWQQITVNNFTPTQNYTKLLFIPYLNINTSNATTKQGHVYVDDVHFEGQLGPSYLSMVLNGYDSNDHVGITICSGDEVILDASKTIDTHENLAYFIQIHQKNSNGTTSKWFTKWYQGLPYNLINLSQIYPYGFTSPEGTTTEYHIKLAMNSGPSNSWFEKQQRIIVHGGPSFHFGANLIATPGYSTTRKVHGLPNNNFSYKWYEGTSTNSNVISTANQIYIYKNAAGNYPYTVTVTNNLTGCSTTKTTYVLYMEKNSTDPHEELGPQRNSEKNIKVFPNPVISTLKIESEEEFTSSKIYDVNGVLIIETKEHNINVNRLKKGFYVIKIYNNNSLLTTNKFFKN</sequence>
<reference evidence="5" key="1">
    <citation type="journal article" date="2019" name="Int. J. Syst. Evol. Microbiol.">
        <title>The Global Catalogue of Microorganisms (GCM) 10K type strain sequencing project: providing services to taxonomists for standard genome sequencing and annotation.</title>
        <authorList>
            <consortium name="The Broad Institute Genomics Platform"/>
            <consortium name="The Broad Institute Genome Sequencing Center for Infectious Disease"/>
            <person name="Wu L."/>
            <person name="Ma J."/>
        </authorList>
    </citation>
    <scope>NUCLEOTIDE SEQUENCE [LARGE SCALE GENOMIC DNA]</scope>
    <source>
        <strain evidence="5">CCUG 62114</strain>
    </source>
</reference>
<organism evidence="4 5">
    <name type="scientific">Pseudofulvibacter geojedonensis</name>
    <dbReference type="NCBI Taxonomy" id="1123758"/>
    <lineage>
        <taxon>Bacteria</taxon>
        <taxon>Pseudomonadati</taxon>
        <taxon>Bacteroidota</taxon>
        <taxon>Flavobacteriia</taxon>
        <taxon>Flavobacteriales</taxon>
        <taxon>Flavobacteriaceae</taxon>
        <taxon>Pseudofulvibacter</taxon>
    </lineage>
</organism>
<feature type="domain" description="Secretion system C-terminal sorting" evidence="3">
    <location>
        <begin position="446"/>
        <end position="509"/>
    </location>
</feature>
<evidence type="ECO:0000259" key="3">
    <source>
        <dbReference type="Pfam" id="PF18962"/>
    </source>
</evidence>
<dbReference type="InterPro" id="IPR026444">
    <property type="entry name" value="Secre_tail"/>
</dbReference>
<feature type="signal peptide" evidence="2">
    <location>
        <begin position="1"/>
        <end position="18"/>
    </location>
</feature>
<evidence type="ECO:0000313" key="5">
    <source>
        <dbReference type="Proteomes" id="UP001596997"/>
    </source>
</evidence>
<dbReference type="NCBIfam" id="TIGR04183">
    <property type="entry name" value="Por_Secre_tail"/>
    <property type="match status" value="1"/>
</dbReference>
<dbReference type="Proteomes" id="UP001596997">
    <property type="component" value="Unassembled WGS sequence"/>
</dbReference>
<dbReference type="EMBL" id="JBHTJM010000009">
    <property type="protein sequence ID" value="MFD0964402.1"/>
    <property type="molecule type" value="Genomic_DNA"/>
</dbReference>
<gene>
    <name evidence="4" type="ORF">ACFQ1O_10340</name>
</gene>
<name>A0ABW3I449_9FLAO</name>
<dbReference type="Pfam" id="PF18962">
    <property type="entry name" value="Por_Secre_tail"/>
    <property type="match status" value="1"/>
</dbReference>
<comment type="caution">
    <text evidence="4">The sequence shown here is derived from an EMBL/GenBank/DDBJ whole genome shotgun (WGS) entry which is preliminary data.</text>
</comment>
<keyword evidence="5" id="KW-1185">Reference proteome</keyword>
<protein>
    <submittedName>
        <fullName evidence="4">T9SS type A sorting domain-containing protein</fullName>
    </submittedName>
</protein>
<keyword evidence="1 2" id="KW-0732">Signal</keyword>
<dbReference type="RefSeq" id="WP_377715950.1">
    <property type="nucleotide sequence ID" value="NZ_JBHTJM010000009.1"/>
</dbReference>